<dbReference type="Pfam" id="PF01381">
    <property type="entry name" value="HTH_3"/>
    <property type="match status" value="1"/>
</dbReference>
<evidence type="ECO:0000259" key="1">
    <source>
        <dbReference type="PROSITE" id="PS50943"/>
    </source>
</evidence>
<dbReference type="SMART" id="SM00530">
    <property type="entry name" value="HTH_XRE"/>
    <property type="match status" value="1"/>
</dbReference>
<organism evidence="2">
    <name type="scientific">Myoviridae sp. ctEBR14</name>
    <dbReference type="NCBI Taxonomy" id="2825060"/>
    <lineage>
        <taxon>Viruses</taxon>
        <taxon>Duplodnaviria</taxon>
        <taxon>Heunggongvirae</taxon>
        <taxon>Uroviricota</taxon>
        <taxon>Caudoviricetes</taxon>
    </lineage>
</organism>
<evidence type="ECO:0000313" key="2">
    <source>
        <dbReference type="EMBL" id="DAD98857.1"/>
    </source>
</evidence>
<reference evidence="2" key="1">
    <citation type="journal article" date="2021" name="Proc. Natl. Acad. Sci. U.S.A.">
        <title>A Catalog of Tens of Thousands of Viruses from Human Metagenomes Reveals Hidden Associations with Chronic Diseases.</title>
        <authorList>
            <person name="Tisza M.J."/>
            <person name="Buck C.B."/>
        </authorList>
    </citation>
    <scope>NUCLEOTIDE SEQUENCE</scope>
    <source>
        <strain evidence="2">CtEBR14</strain>
    </source>
</reference>
<dbReference type="SUPFAM" id="SSF47413">
    <property type="entry name" value="lambda repressor-like DNA-binding domains"/>
    <property type="match status" value="1"/>
</dbReference>
<dbReference type="GO" id="GO:0003677">
    <property type="term" value="F:DNA binding"/>
    <property type="evidence" value="ECO:0007669"/>
    <property type="project" value="InterPro"/>
</dbReference>
<dbReference type="Gene3D" id="1.10.260.40">
    <property type="entry name" value="lambda repressor-like DNA-binding domains"/>
    <property type="match status" value="1"/>
</dbReference>
<dbReference type="InterPro" id="IPR010982">
    <property type="entry name" value="Lambda_DNA-bd_dom_sf"/>
</dbReference>
<protein>
    <submittedName>
        <fullName evidence="2">Helix-turn-helix domain protein</fullName>
    </submittedName>
</protein>
<dbReference type="InterPro" id="IPR001387">
    <property type="entry name" value="Cro/C1-type_HTH"/>
</dbReference>
<sequence length="228" mass="26602">MNLGLKLKKLRIDKGLTMEQLSEIFNKNYNANISKSMISRWENNKRVISTPNASLYCKYFNISLDYIFNGINTIETILDLEENQKLNKNNTKKLMKFIPPSSDVYYQDFNENILSLVEFSEIGISQIREIINLLCKKQNINLKDIMYIVGIKDNSEDAHIELNNLLKIAKYFGIMPYFKLSVDFSDKIEILEKQKKLLSKTNSLTVDELKLLDDMVENLIKIKNNKEI</sequence>
<proteinExistence type="predicted"/>
<name>A0A8S5NVT5_9CAUD</name>
<accession>A0A8S5NVT5</accession>
<dbReference type="EMBL" id="BK015269">
    <property type="protein sequence ID" value="DAD98857.1"/>
    <property type="molecule type" value="Genomic_DNA"/>
</dbReference>
<dbReference type="CDD" id="cd00093">
    <property type="entry name" value="HTH_XRE"/>
    <property type="match status" value="1"/>
</dbReference>
<dbReference type="PROSITE" id="PS50943">
    <property type="entry name" value="HTH_CROC1"/>
    <property type="match status" value="1"/>
</dbReference>
<feature type="domain" description="HTH cro/C1-type" evidence="1">
    <location>
        <begin position="7"/>
        <end position="67"/>
    </location>
</feature>